<accession>A0A7G9GMG4</accession>
<organism evidence="2 3">
    <name type="scientific">[Eubacterium] hominis</name>
    <dbReference type="NCBI Taxonomy" id="2764325"/>
    <lineage>
        <taxon>Bacteria</taxon>
        <taxon>Bacillati</taxon>
        <taxon>Bacillota</taxon>
        <taxon>Erysipelotrichia</taxon>
        <taxon>Erysipelotrichales</taxon>
        <taxon>Erysipelotrichaceae</taxon>
        <taxon>Amedibacillus</taxon>
    </lineage>
</organism>
<feature type="transmembrane region" description="Helical" evidence="1">
    <location>
        <begin position="152"/>
        <end position="173"/>
    </location>
</feature>
<dbReference type="KEGG" id="ehn:H9Q80_17405"/>
<evidence type="ECO:0000313" key="3">
    <source>
        <dbReference type="Proteomes" id="UP000515856"/>
    </source>
</evidence>
<feature type="transmembrane region" description="Helical" evidence="1">
    <location>
        <begin position="124"/>
        <end position="146"/>
    </location>
</feature>
<keyword evidence="3" id="KW-1185">Reference proteome</keyword>
<dbReference type="PANTHER" id="PTHR36434">
    <property type="entry name" value="MEMBRANE PROTEASE YUGP-RELATED"/>
    <property type="match status" value="1"/>
</dbReference>
<feature type="transmembrane region" description="Helical" evidence="1">
    <location>
        <begin position="12"/>
        <end position="32"/>
    </location>
</feature>
<sequence>MILSGYYSQQYLLYIFAFVIIMIAQSSVQRAYNRYKQIRNEKGITGKDAARMILDANGLHNIPVEVSTGGSLSDHYDPVHHVVRLSSDIYYNTSIASIAVAAHEVGHVIQHKEHYGFIAIRNRILPVANIASQLGWVILTIGLFMFVSTPVVLYIGLSMIGVVLLFQIVTLPVEFNASSRAIKQLQSMHMINEDEKPYVKGMLKAAAFTYVAAVLATLAQILRILLMILGNNRRNND</sequence>
<dbReference type="Proteomes" id="UP000515856">
    <property type="component" value="Chromosome"/>
</dbReference>
<reference evidence="2 3" key="1">
    <citation type="submission" date="2020-08" db="EMBL/GenBank/DDBJ databases">
        <authorList>
            <person name="Liu C."/>
            <person name="Sun Q."/>
        </authorList>
    </citation>
    <scope>NUCLEOTIDE SEQUENCE [LARGE SCALE GENOMIC DNA]</scope>
    <source>
        <strain evidence="2 3">NSJ-61</strain>
    </source>
</reference>
<protein>
    <submittedName>
        <fullName evidence="2">Zinc metallopeptidase</fullName>
    </submittedName>
</protein>
<evidence type="ECO:0000256" key="1">
    <source>
        <dbReference type="SAM" id="Phobius"/>
    </source>
</evidence>
<keyword evidence="1" id="KW-1133">Transmembrane helix</keyword>
<feature type="transmembrane region" description="Helical" evidence="1">
    <location>
        <begin position="205"/>
        <end position="229"/>
    </location>
</feature>
<proteinExistence type="predicted"/>
<dbReference type="EMBL" id="CP060636">
    <property type="protein sequence ID" value="QNM11996.1"/>
    <property type="molecule type" value="Genomic_DNA"/>
</dbReference>
<name>A0A7G9GMG4_9FIRM</name>
<dbReference type="AlphaFoldDB" id="A0A7G9GMG4"/>
<dbReference type="RefSeq" id="WP_117453630.1">
    <property type="nucleotide sequence ID" value="NZ_CP060636.1"/>
</dbReference>
<keyword evidence="1" id="KW-0812">Transmembrane</keyword>
<dbReference type="Pfam" id="PF04298">
    <property type="entry name" value="Zn_peptidase_2"/>
    <property type="match status" value="1"/>
</dbReference>
<dbReference type="InterPro" id="IPR007395">
    <property type="entry name" value="Zn_peptidase_2"/>
</dbReference>
<evidence type="ECO:0000313" key="2">
    <source>
        <dbReference type="EMBL" id="QNM11996.1"/>
    </source>
</evidence>
<dbReference type="PANTHER" id="PTHR36434:SF1">
    <property type="entry name" value="MEMBRANE PROTEASE YUGP-RELATED"/>
    <property type="match status" value="1"/>
</dbReference>
<keyword evidence="1" id="KW-0472">Membrane</keyword>
<gene>
    <name evidence="2" type="ORF">H9Q80_17405</name>
</gene>